<sequence>MGKIIVINAGSSTLKFKLFKMPEEKVLGEGLIERIGLPESHVEIKYDDGKKFEETLDVKDHEQAIQILLDQLLDLDIINDYNEITGVGHRVVAGGEYFDQSVIITPEVLKKIESLDELAPLHEPANVLGIKAFEKVLPNVTSVAVFDTSFHQTIPEKNYLYSLPYEYYEKYRARKYGFHGISYRYVSQRAAKLLGKPVEDLKMIIMHLGAGASICAVKNGKSYDTSMGFTPVTGLTMATRSGDVDPSLLAYVMEKEGMTDINDMIKVLNTKSGLLGISGVSADMREVEEAQKTNHRAKIARQIYDNRIVRYIGSYLAELGGADAIVFTAGVGENSITVRQEVTDQLSYFGIGVDKEKNNVRGVVRDLSAKGSKIKTLLVPTNEELMIALDVQRLEKESKEKANK</sequence>
<comment type="similarity">
    <text evidence="1 6 7">Belongs to the acetokinase family.</text>
</comment>
<dbReference type="GO" id="GO:0005737">
    <property type="term" value="C:cytoplasm"/>
    <property type="evidence" value="ECO:0007669"/>
    <property type="project" value="UniProtKB-SubCell"/>
</dbReference>
<dbReference type="PROSITE" id="PS01076">
    <property type="entry name" value="ACETATE_KINASE_2"/>
    <property type="match status" value="1"/>
</dbReference>
<keyword evidence="6" id="KW-0460">Magnesium</keyword>
<dbReference type="PATRIC" id="fig|1614.7.peg.728"/>
<organism evidence="8 9">
    <name type="scientific">Fructilactobacillus fructivorans</name>
    <dbReference type="NCBI Taxonomy" id="1614"/>
    <lineage>
        <taxon>Bacteria</taxon>
        <taxon>Bacillati</taxon>
        <taxon>Bacillota</taxon>
        <taxon>Bacilli</taxon>
        <taxon>Lactobacillales</taxon>
        <taxon>Lactobacillaceae</taxon>
        <taxon>Fructilactobacillus</taxon>
    </lineage>
</organism>
<dbReference type="InterPro" id="IPR000890">
    <property type="entry name" value="Aliphatic_acid_kin_short-chain"/>
</dbReference>
<comment type="caution">
    <text evidence="8">The sequence shown here is derived from an EMBL/GenBank/DDBJ whole genome shotgun (WGS) entry which is preliminary data.</text>
</comment>
<gene>
    <name evidence="6" type="primary">ackA</name>
    <name evidence="8" type="ORF">LfDm3_0773</name>
</gene>
<dbReference type="EC" id="2.7.2.1" evidence="6"/>
<dbReference type="PIRSF" id="PIRSF000722">
    <property type="entry name" value="Acetate_prop_kin"/>
    <property type="match status" value="1"/>
</dbReference>
<comment type="subunit">
    <text evidence="6">Homodimer.</text>
</comment>
<comment type="subcellular location">
    <subcellularLocation>
        <location evidence="6">Cytoplasm</location>
    </subcellularLocation>
</comment>
<dbReference type="PANTHER" id="PTHR21060">
    <property type="entry name" value="ACETATE KINASE"/>
    <property type="match status" value="1"/>
</dbReference>
<dbReference type="GO" id="GO:0005524">
    <property type="term" value="F:ATP binding"/>
    <property type="evidence" value="ECO:0007669"/>
    <property type="project" value="UniProtKB-KW"/>
</dbReference>
<dbReference type="RefSeq" id="WP_039144251.1">
    <property type="nucleotide sequence ID" value="NZ_JOJZ01000019.1"/>
</dbReference>
<keyword evidence="6" id="KW-0479">Metal-binding</keyword>
<dbReference type="Pfam" id="PF00871">
    <property type="entry name" value="Acetate_kinase"/>
    <property type="match status" value="1"/>
</dbReference>
<dbReference type="UniPathway" id="UPA00340">
    <property type="reaction ID" value="UER00458"/>
</dbReference>
<dbReference type="OrthoDB" id="9802453at2"/>
<evidence type="ECO:0000256" key="1">
    <source>
        <dbReference type="ARBA" id="ARBA00008748"/>
    </source>
</evidence>
<dbReference type="GO" id="GO:0008776">
    <property type="term" value="F:acetate kinase activity"/>
    <property type="evidence" value="ECO:0007669"/>
    <property type="project" value="UniProtKB-UniRule"/>
</dbReference>
<feature type="active site" description="Proton donor/acceptor" evidence="6">
    <location>
        <position position="147"/>
    </location>
</feature>
<comment type="catalytic activity">
    <reaction evidence="6">
        <text>acetate + ATP = acetyl phosphate + ADP</text>
        <dbReference type="Rhea" id="RHEA:11352"/>
        <dbReference type="ChEBI" id="CHEBI:22191"/>
        <dbReference type="ChEBI" id="CHEBI:30089"/>
        <dbReference type="ChEBI" id="CHEBI:30616"/>
        <dbReference type="ChEBI" id="CHEBI:456216"/>
        <dbReference type="EC" id="2.7.2.1"/>
    </reaction>
</comment>
<feature type="binding site" evidence="6">
    <location>
        <begin position="207"/>
        <end position="211"/>
    </location>
    <ligand>
        <name>ATP</name>
        <dbReference type="ChEBI" id="CHEBI:30616"/>
    </ligand>
</feature>
<evidence type="ECO:0000256" key="5">
    <source>
        <dbReference type="ARBA" id="ARBA00022840"/>
    </source>
</evidence>
<dbReference type="NCBIfam" id="TIGR00016">
    <property type="entry name" value="ackA"/>
    <property type="match status" value="1"/>
</dbReference>
<comment type="function">
    <text evidence="6">Catalyzes the formation of acetyl phosphate from acetate and ATP. Can also catalyze the reverse reaction.</text>
</comment>
<dbReference type="PROSITE" id="PS01075">
    <property type="entry name" value="ACETATE_KINASE_1"/>
    <property type="match status" value="1"/>
</dbReference>
<evidence type="ECO:0000256" key="4">
    <source>
        <dbReference type="ARBA" id="ARBA00022777"/>
    </source>
</evidence>
<dbReference type="EMBL" id="JOJZ01000019">
    <property type="protein sequence ID" value="KID41531.1"/>
    <property type="molecule type" value="Genomic_DNA"/>
</dbReference>
<comment type="pathway">
    <text evidence="6">Metabolic intermediate biosynthesis; acetyl-CoA biosynthesis; acetyl-CoA from acetate: step 1/2.</text>
</comment>
<keyword evidence="9" id="KW-1185">Reference proteome</keyword>
<keyword evidence="4 6" id="KW-0418">Kinase</keyword>
<keyword evidence="5 6" id="KW-0067">ATP-binding</keyword>
<feature type="binding site" evidence="6">
    <location>
        <begin position="330"/>
        <end position="334"/>
    </location>
    <ligand>
        <name>ATP</name>
        <dbReference type="ChEBI" id="CHEBI:30616"/>
    </ligand>
</feature>
<keyword evidence="2 6" id="KW-0808">Transferase</keyword>
<evidence type="ECO:0000256" key="7">
    <source>
        <dbReference type="RuleBase" id="RU003835"/>
    </source>
</evidence>
<name>A0A0C1PNL3_9LACO</name>
<feature type="binding site" evidence="6">
    <location>
        <position position="15"/>
    </location>
    <ligand>
        <name>ATP</name>
        <dbReference type="ChEBI" id="CHEBI:30616"/>
    </ligand>
</feature>
<dbReference type="SUPFAM" id="SSF53067">
    <property type="entry name" value="Actin-like ATPase domain"/>
    <property type="match status" value="2"/>
</dbReference>
<evidence type="ECO:0000256" key="6">
    <source>
        <dbReference type="HAMAP-Rule" id="MF_00020"/>
    </source>
</evidence>
<evidence type="ECO:0000313" key="8">
    <source>
        <dbReference type="EMBL" id="KID41531.1"/>
    </source>
</evidence>
<feature type="binding site" evidence="6">
    <location>
        <begin position="283"/>
        <end position="285"/>
    </location>
    <ligand>
        <name>ATP</name>
        <dbReference type="ChEBI" id="CHEBI:30616"/>
    </ligand>
</feature>
<feature type="site" description="Transition state stabilizer" evidence="6">
    <location>
        <position position="179"/>
    </location>
</feature>
<dbReference type="GeneID" id="74913439"/>
<dbReference type="PANTHER" id="PTHR21060:SF15">
    <property type="entry name" value="ACETATE KINASE-RELATED"/>
    <property type="match status" value="1"/>
</dbReference>
<dbReference type="HAMAP" id="MF_00020">
    <property type="entry name" value="Acetate_kinase"/>
    <property type="match status" value="1"/>
</dbReference>
<evidence type="ECO:0000313" key="9">
    <source>
        <dbReference type="Proteomes" id="UP000031397"/>
    </source>
</evidence>
<dbReference type="InterPro" id="IPR004372">
    <property type="entry name" value="Ac/propionate_kinase"/>
</dbReference>
<accession>A0A0C1PNL3</accession>
<keyword evidence="6" id="KW-0963">Cytoplasm</keyword>
<feature type="binding site" evidence="6">
    <location>
        <position position="8"/>
    </location>
    <ligand>
        <name>Mg(2+)</name>
        <dbReference type="ChEBI" id="CHEBI:18420"/>
    </ligand>
</feature>
<dbReference type="Proteomes" id="UP000031397">
    <property type="component" value="Unassembled WGS sequence"/>
</dbReference>
<dbReference type="CDD" id="cd24010">
    <property type="entry name" value="ASKHA_NBD_AcK_PK"/>
    <property type="match status" value="1"/>
</dbReference>
<evidence type="ECO:0000256" key="3">
    <source>
        <dbReference type="ARBA" id="ARBA00022741"/>
    </source>
</evidence>
<dbReference type="InterPro" id="IPR043129">
    <property type="entry name" value="ATPase_NBD"/>
</dbReference>
<dbReference type="GO" id="GO:0000287">
    <property type="term" value="F:magnesium ion binding"/>
    <property type="evidence" value="ECO:0007669"/>
    <property type="project" value="UniProtKB-UniRule"/>
</dbReference>
<dbReference type="PRINTS" id="PR00471">
    <property type="entry name" value="ACETATEKNASE"/>
</dbReference>
<dbReference type="GO" id="GO:0006085">
    <property type="term" value="P:acetyl-CoA biosynthetic process"/>
    <property type="evidence" value="ECO:0007669"/>
    <property type="project" value="UniProtKB-UniRule"/>
</dbReference>
<dbReference type="GO" id="GO:0006083">
    <property type="term" value="P:acetate metabolic process"/>
    <property type="evidence" value="ECO:0007669"/>
    <property type="project" value="TreeGrafter"/>
</dbReference>
<feature type="binding site" evidence="6">
    <location>
        <position position="383"/>
    </location>
    <ligand>
        <name>Mg(2+)</name>
        <dbReference type="ChEBI" id="CHEBI:18420"/>
    </ligand>
</feature>
<dbReference type="AlphaFoldDB" id="A0A0C1PNL3"/>
<feature type="site" description="Transition state stabilizer" evidence="6">
    <location>
        <position position="240"/>
    </location>
</feature>
<evidence type="ECO:0000256" key="2">
    <source>
        <dbReference type="ARBA" id="ARBA00022679"/>
    </source>
</evidence>
<dbReference type="Gene3D" id="3.30.420.40">
    <property type="match status" value="2"/>
</dbReference>
<proteinExistence type="inferred from homology"/>
<protein>
    <recommendedName>
        <fullName evidence="6">Acetate kinase</fullName>
        <ecNumber evidence="6">2.7.2.1</ecNumber>
    </recommendedName>
    <alternativeName>
        <fullName evidence="6">Acetokinase</fullName>
    </alternativeName>
</protein>
<dbReference type="InterPro" id="IPR023865">
    <property type="entry name" value="Aliphatic_acid_kinase_CS"/>
</dbReference>
<feature type="binding site" evidence="6">
    <location>
        <position position="90"/>
    </location>
    <ligand>
        <name>substrate</name>
    </ligand>
</feature>
<comment type="cofactor">
    <cofactor evidence="6">
        <name>Mg(2+)</name>
        <dbReference type="ChEBI" id="CHEBI:18420"/>
    </cofactor>
    <cofactor evidence="6">
        <name>Mn(2+)</name>
        <dbReference type="ChEBI" id="CHEBI:29035"/>
    </cofactor>
    <text evidence="6">Mg(2+). Can also accept Mn(2+).</text>
</comment>
<reference evidence="8 9" key="1">
    <citation type="submission" date="2014-06" db="EMBL/GenBank/DDBJ databases">
        <title>Functional and comparative genomic analyses of the Drosophila gut microbiota identify candidate symbiosis factors.</title>
        <authorList>
            <person name="Newell P.D."/>
            <person name="Chaston J.M."/>
            <person name="Douglas A.E."/>
        </authorList>
    </citation>
    <scope>NUCLEOTIDE SEQUENCE [LARGE SCALE GENOMIC DNA]</scope>
    <source>
        <strain evidence="8 9">DmCS_002</strain>
    </source>
</reference>
<keyword evidence="3 6" id="KW-0547">Nucleotide-binding</keyword>